<dbReference type="AlphaFoldDB" id="I1DZK5"/>
<dbReference type="STRING" id="562729.RNAN_2489"/>
<sequence>MVNSVLTGAEGPVRLTISSDGAALADSISVVSIDITKALNRIPVALLTFSDGDMPNKDFPLSNQAQLIPGARLVVKLGYGDDEQQVFSGVVVKHSLSVRGNNQAELIVECRDLIFAASLSRNNANFVDMKDSDIWQQLAANYGVSCSATATTEQHAELVQYYCSDWDFMLLRAEVNGMLLNADDGSLSIAPPDVSSEPVLKVTYGDDLLSFNASLDASQQFNTVNAVSWDPASQQVQQQSATPDAFSGQGNVSAANLASVANLKQQLLQSNAPLSSDSLTSWAKAQQLKAALSRIRGELRCQGSALLKPGVLVEVEGVGERFNGKVFVSQVRHSVTNGDWVSQVSFGMSAQWFAQSSDISAPAAAGVLPAVDGLQIGVVLKLDADPAGEQRIQVKVPLLQAQTEGVWARLLSFYASDGFGQYCVPEIGDEVILGYLNSDPCHPVILGSVYSSKRAPAYQHSAENNLKAFVSRSKLTLEFDEEKKKISLLTPAGNQVVLDDDSKSILLQDQNGNKVELSEAGISLDSPKDISLSAKGKISLQAVGNIELAAQADFSAQALNISQEAKVGFSAKGNASAELSASGQTTVKGAMVMIN</sequence>
<dbReference type="InterPro" id="IPR006533">
    <property type="entry name" value="T6SS_Vgr_RhsGE"/>
</dbReference>
<dbReference type="OrthoDB" id="9762420at2"/>
<gene>
    <name evidence="2" type="ORF">RNAN_2489</name>
</gene>
<dbReference type="NCBIfam" id="TIGR01646">
    <property type="entry name" value="vgr_GE"/>
    <property type="match status" value="1"/>
</dbReference>
<dbReference type="Pfam" id="PF04717">
    <property type="entry name" value="Phage_base_V"/>
    <property type="match status" value="1"/>
</dbReference>
<comment type="caution">
    <text evidence="2">The sequence shown here is derived from an EMBL/GenBank/DDBJ whole genome shotgun (WGS) entry which is preliminary data.</text>
</comment>
<organism evidence="2 3">
    <name type="scientific">Rheinheimera nanhaiensis E407-8</name>
    <dbReference type="NCBI Taxonomy" id="562729"/>
    <lineage>
        <taxon>Bacteria</taxon>
        <taxon>Pseudomonadati</taxon>
        <taxon>Pseudomonadota</taxon>
        <taxon>Gammaproteobacteria</taxon>
        <taxon>Chromatiales</taxon>
        <taxon>Chromatiaceae</taxon>
        <taxon>Rheinheimera</taxon>
    </lineage>
</organism>
<dbReference type="Gene3D" id="3.55.50.10">
    <property type="entry name" value="Baseplate protein-like domains"/>
    <property type="match status" value="1"/>
</dbReference>
<dbReference type="Proteomes" id="UP000004374">
    <property type="component" value="Unassembled WGS sequence"/>
</dbReference>
<proteinExistence type="predicted"/>
<accession>I1DZK5</accession>
<dbReference type="InterPro" id="IPR023399">
    <property type="entry name" value="Baseplate-like_2-layer_sand"/>
</dbReference>
<dbReference type="SUPFAM" id="SSF69255">
    <property type="entry name" value="gp5 N-terminal domain-like"/>
    <property type="match status" value="1"/>
</dbReference>
<dbReference type="EMBL" id="BAFK01000013">
    <property type="protein sequence ID" value="GAB59483.1"/>
    <property type="molecule type" value="Genomic_DNA"/>
</dbReference>
<dbReference type="RefSeq" id="WP_008222118.1">
    <property type="nucleotide sequence ID" value="NZ_BAFK01000013.1"/>
</dbReference>
<dbReference type="Gene3D" id="2.30.300.10">
    <property type="entry name" value="Baseplate protein-like domain - beta roll fold"/>
    <property type="match status" value="1"/>
</dbReference>
<protein>
    <submittedName>
        <fullName evidence="2">Rhs element Vgr protein</fullName>
    </submittedName>
</protein>
<dbReference type="Gene3D" id="3.30.1920.10">
    <property type="entry name" value="Baseplate protein-like domains - 2 layer sandwich fold"/>
    <property type="match status" value="1"/>
</dbReference>
<reference evidence="2 3" key="1">
    <citation type="journal article" date="2012" name="J. Bacteriol.">
        <title>Genome Sequence of the Protease-Producing Bacterium Rheinheimera nanhaiensis E407-8T, Isolated from Deep-Sea Sediment of the South China Sea.</title>
        <authorList>
            <person name="Zhang X.-Y."/>
            <person name="Zhang Y.-J."/>
            <person name="Qin Q.-L."/>
            <person name="Xie B.-B."/>
            <person name="Chen X.-L."/>
            <person name="Zhou B.-C."/>
            <person name="Zhang Y.-Z."/>
        </authorList>
    </citation>
    <scope>NUCLEOTIDE SEQUENCE [LARGE SCALE GENOMIC DNA]</scope>
    <source>
        <strain evidence="2 3">E407-8</strain>
    </source>
</reference>
<evidence type="ECO:0000313" key="2">
    <source>
        <dbReference type="EMBL" id="GAB59483.1"/>
    </source>
</evidence>
<dbReference type="SUPFAM" id="SSF69279">
    <property type="entry name" value="Phage tail proteins"/>
    <property type="match status" value="1"/>
</dbReference>
<feature type="domain" description="Gp5/Type VI secretion system Vgr protein OB-fold" evidence="1">
    <location>
        <begin position="376"/>
        <end position="450"/>
    </location>
</feature>
<name>I1DZK5_9GAMM</name>
<dbReference type="Pfam" id="PF05954">
    <property type="entry name" value="Phage_GPD"/>
    <property type="match status" value="1"/>
</dbReference>
<dbReference type="Gene3D" id="2.40.50.230">
    <property type="entry name" value="Gp5 N-terminal domain"/>
    <property type="match status" value="1"/>
</dbReference>
<dbReference type="InterPro" id="IPR037026">
    <property type="entry name" value="Vgr_OB-fold_dom_sf"/>
</dbReference>
<dbReference type="InterPro" id="IPR006531">
    <property type="entry name" value="Gp5/Vgr_OB"/>
</dbReference>
<evidence type="ECO:0000259" key="1">
    <source>
        <dbReference type="Pfam" id="PF04717"/>
    </source>
</evidence>
<evidence type="ECO:0000313" key="3">
    <source>
        <dbReference type="Proteomes" id="UP000004374"/>
    </source>
</evidence>
<keyword evidence="3" id="KW-1185">Reference proteome</keyword>